<evidence type="ECO:0000256" key="5">
    <source>
        <dbReference type="ARBA" id="ARBA00023002"/>
    </source>
</evidence>
<dbReference type="InterPro" id="IPR020946">
    <property type="entry name" value="Flavin_mOase-like"/>
</dbReference>
<keyword evidence="5 6" id="KW-0560">Oxidoreductase</keyword>
<evidence type="ECO:0000256" key="3">
    <source>
        <dbReference type="ARBA" id="ARBA00022827"/>
    </source>
</evidence>
<dbReference type="Pfam" id="PF00743">
    <property type="entry name" value="FMO-like"/>
    <property type="match status" value="1"/>
</dbReference>
<evidence type="ECO:0000256" key="1">
    <source>
        <dbReference type="ARBA" id="ARBA00009183"/>
    </source>
</evidence>
<comment type="cofactor">
    <cofactor evidence="6">
        <name>FAD</name>
        <dbReference type="ChEBI" id="CHEBI:57692"/>
    </cofactor>
</comment>
<sequence>MEKRVAIVGAGVSGLLACKYALEKGFQVNVFEAENTIGGVWAHTIDSTKLQNIKEAYQFSDFPWPSSVKEIYPSRSQVMEYIESYARNFGISSYIKFNSKVLSIDYVGEPYEQIESWHLWGGTGKPFGSKGKWHLKVRDVKSCNIEVYQAEFVILCIGQFSGLPNIPDMPPNQGLQVFNGKVLHFMDYAAMNSSSAEELVKNKRVAIIGSGKSAMDLAAHCANINGARYPCTMIQRTARWVLPNDNISGIALGLLYCNRISEFSIHKPGEKFLLELLATLLSPLRWGISKLVECYLRWKLPLKKYGMVPKYSFLQNGFSCQIAALPENFFNKLEDGSIVIKNSPVFGFCRKGLFLDNKARPLETDIVIFATGFKGDQKLKNIFASPIFQQYIMGSPTSILPLYRQIIPPRIPQLAIIGYAESLSNLATSEIRCQWLAHFLGENMDLPSVREMEKDVKIWDKYIKQNANKYFRRSCIAGVQIWYNDQLCKDMGCKSRRKKGMFAELFEPYGAADYACLTAEIPVRIH</sequence>
<dbReference type="Proteomes" id="UP000026915">
    <property type="component" value="Chromosome 9"/>
</dbReference>
<dbReference type="GO" id="GO:0050660">
    <property type="term" value="F:flavin adenine dinucleotide binding"/>
    <property type="evidence" value="ECO:0007669"/>
    <property type="project" value="InterPro"/>
</dbReference>
<keyword evidence="3 6" id="KW-0274">FAD</keyword>
<dbReference type="InterPro" id="IPR000960">
    <property type="entry name" value="Flavin_mOase"/>
</dbReference>
<comment type="similarity">
    <text evidence="1 6">Belongs to the FMO family.</text>
</comment>
<keyword evidence="8" id="KW-1185">Reference proteome</keyword>
<dbReference type="InParanoid" id="A0A061GN43"/>
<reference evidence="7 8" key="1">
    <citation type="journal article" date="2013" name="Genome Biol.">
        <title>The genome sequence of the most widely cultivated cacao type and its use to identify candidate genes regulating pod color.</title>
        <authorList>
            <person name="Motamayor J.C."/>
            <person name="Mockaitis K."/>
            <person name="Schmutz J."/>
            <person name="Haiminen N."/>
            <person name="Iii D.L."/>
            <person name="Cornejo O."/>
            <person name="Findley S.D."/>
            <person name="Zheng P."/>
            <person name="Utro F."/>
            <person name="Royaert S."/>
            <person name="Saski C."/>
            <person name="Jenkins J."/>
            <person name="Podicheti R."/>
            <person name="Zhao M."/>
            <person name="Scheffler B.E."/>
            <person name="Stack J.C."/>
            <person name="Feltus F.A."/>
            <person name="Mustiga G.M."/>
            <person name="Amores F."/>
            <person name="Phillips W."/>
            <person name="Marelli J.P."/>
            <person name="May G.D."/>
            <person name="Shapiro H."/>
            <person name="Ma J."/>
            <person name="Bustamante C.D."/>
            <person name="Schnell R.J."/>
            <person name="Main D."/>
            <person name="Gilbert D."/>
            <person name="Parida L."/>
            <person name="Kuhn D.N."/>
        </authorList>
    </citation>
    <scope>NUCLEOTIDE SEQUENCE [LARGE SCALE GENOMIC DNA]</scope>
    <source>
        <strain evidence="8">cv. Matina 1-6</strain>
    </source>
</reference>
<evidence type="ECO:0000256" key="2">
    <source>
        <dbReference type="ARBA" id="ARBA00022630"/>
    </source>
</evidence>
<dbReference type="OMA" id="VIQRTAH"/>
<dbReference type="PROSITE" id="PS51257">
    <property type="entry name" value="PROKAR_LIPOPROTEIN"/>
    <property type="match status" value="1"/>
</dbReference>
<dbReference type="GO" id="GO:0050661">
    <property type="term" value="F:NADP binding"/>
    <property type="evidence" value="ECO:0007669"/>
    <property type="project" value="InterPro"/>
</dbReference>
<dbReference type="GO" id="GO:0004497">
    <property type="term" value="F:monooxygenase activity"/>
    <property type="evidence" value="ECO:0000318"/>
    <property type="project" value="GO_Central"/>
</dbReference>
<dbReference type="Gramene" id="EOY31265">
    <property type="protein sequence ID" value="EOY31265"/>
    <property type="gene ID" value="TCM_038236"/>
</dbReference>
<evidence type="ECO:0000256" key="4">
    <source>
        <dbReference type="ARBA" id="ARBA00022857"/>
    </source>
</evidence>
<dbReference type="FunFam" id="3.50.50.60:FF:000403">
    <property type="entry name" value="Flavin-containing monooxygenase"/>
    <property type="match status" value="1"/>
</dbReference>
<protein>
    <recommendedName>
        <fullName evidence="6">Flavin-containing monooxygenase</fullName>
        <ecNumber evidence="6">1.-.-.-</ecNumber>
    </recommendedName>
</protein>
<dbReference type="Gene3D" id="3.50.50.60">
    <property type="entry name" value="FAD/NAD(P)-binding domain"/>
    <property type="match status" value="2"/>
</dbReference>
<name>A0A061GN43_THECC</name>
<dbReference type="EMBL" id="CM001887">
    <property type="protein sequence ID" value="EOY31265.1"/>
    <property type="molecule type" value="Genomic_DNA"/>
</dbReference>
<dbReference type="PRINTS" id="PR00419">
    <property type="entry name" value="ADXRDTASE"/>
</dbReference>
<organism evidence="7 8">
    <name type="scientific">Theobroma cacao</name>
    <name type="common">Cacao</name>
    <name type="synonym">Cocoa</name>
    <dbReference type="NCBI Taxonomy" id="3641"/>
    <lineage>
        <taxon>Eukaryota</taxon>
        <taxon>Viridiplantae</taxon>
        <taxon>Streptophyta</taxon>
        <taxon>Embryophyta</taxon>
        <taxon>Tracheophyta</taxon>
        <taxon>Spermatophyta</taxon>
        <taxon>Magnoliopsida</taxon>
        <taxon>eudicotyledons</taxon>
        <taxon>Gunneridae</taxon>
        <taxon>Pentapetalae</taxon>
        <taxon>rosids</taxon>
        <taxon>malvids</taxon>
        <taxon>Malvales</taxon>
        <taxon>Malvaceae</taxon>
        <taxon>Byttnerioideae</taxon>
        <taxon>Theobroma</taxon>
    </lineage>
</organism>
<accession>A0A061GN43</accession>
<dbReference type="InterPro" id="IPR036188">
    <property type="entry name" value="FAD/NAD-bd_sf"/>
</dbReference>
<evidence type="ECO:0000313" key="8">
    <source>
        <dbReference type="Proteomes" id="UP000026915"/>
    </source>
</evidence>
<dbReference type="eggNOG" id="KOG1399">
    <property type="taxonomic scope" value="Eukaryota"/>
</dbReference>
<dbReference type="EC" id="1.-.-.-" evidence="6"/>
<dbReference type="InterPro" id="IPR050346">
    <property type="entry name" value="FMO-like"/>
</dbReference>
<dbReference type="PANTHER" id="PTHR23023">
    <property type="entry name" value="DIMETHYLANILINE MONOOXYGENASE"/>
    <property type="match status" value="1"/>
</dbReference>
<proteinExistence type="inferred from homology"/>
<dbReference type="PIRSF" id="PIRSF000332">
    <property type="entry name" value="FMO"/>
    <property type="match status" value="1"/>
</dbReference>
<gene>
    <name evidence="7" type="ORF">TCM_038236</name>
</gene>
<dbReference type="SUPFAM" id="SSF51905">
    <property type="entry name" value="FAD/NAD(P)-binding domain"/>
    <property type="match status" value="3"/>
</dbReference>
<evidence type="ECO:0000256" key="6">
    <source>
        <dbReference type="RuleBase" id="RU361177"/>
    </source>
</evidence>
<dbReference type="AlphaFoldDB" id="A0A061GN43"/>
<keyword evidence="2 6" id="KW-0285">Flavoprotein</keyword>
<keyword evidence="6 7" id="KW-0503">Monooxygenase</keyword>
<dbReference type="HOGENOM" id="CLU_006909_9_3_1"/>
<dbReference type="GO" id="GO:0004499">
    <property type="term" value="F:N,N-dimethylaniline monooxygenase activity"/>
    <property type="evidence" value="ECO:0007669"/>
    <property type="project" value="InterPro"/>
</dbReference>
<keyword evidence="4" id="KW-0521">NADP</keyword>
<evidence type="ECO:0000313" key="7">
    <source>
        <dbReference type="EMBL" id="EOY31265.1"/>
    </source>
</evidence>
<dbReference type="FunFam" id="3.50.50.60:FF:000169">
    <property type="entry name" value="Flavin-containing monooxygenase"/>
    <property type="match status" value="1"/>
</dbReference>